<organism evidence="2 3">
    <name type="scientific">Trichobilharzia regenti</name>
    <name type="common">Nasal bird schistosome</name>
    <dbReference type="NCBI Taxonomy" id="157069"/>
    <lineage>
        <taxon>Eukaryota</taxon>
        <taxon>Metazoa</taxon>
        <taxon>Spiralia</taxon>
        <taxon>Lophotrochozoa</taxon>
        <taxon>Platyhelminthes</taxon>
        <taxon>Trematoda</taxon>
        <taxon>Digenea</taxon>
        <taxon>Strigeidida</taxon>
        <taxon>Schistosomatoidea</taxon>
        <taxon>Schistosomatidae</taxon>
        <taxon>Trichobilharzia</taxon>
    </lineage>
</organism>
<dbReference type="Pfam" id="PF01875">
    <property type="entry name" value="Memo"/>
    <property type="match status" value="1"/>
</dbReference>
<evidence type="ECO:0008006" key="4">
    <source>
        <dbReference type="Google" id="ProtNLM"/>
    </source>
</evidence>
<comment type="similarity">
    <text evidence="1">Belongs to the MEMO1 family.</text>
</comment>
<sequence length="302" mass="34723">MSRDSVRITSHAGSWYSSDSKQLSSQLSNWLESCENNISDRKTVRALIVPHAGYRHSGSCAAHAYRQINAENIERVFIIGPSHHLAIGDTCALTSVSEYETPFYNLKIDHDIYNDLKRQNCFGVITKSQDEAEHSIEMQLPYIAHVMKSRKNQYAIVPIIVGGLSFKKQEFFGNLLSHYLEDEKNLFVISSDFCHWGKRFRYQYYKEFDGEIWQSIMKLDHLGLEAIQSLEPTRFKEYLEEYGNTICGRRGIGILLHMVASLHQKKTGDMQLEVMQYTQSNRCQTMEDSSVSYAACVLLNNH</sequence>
<name>A0AA85JUN9_TRIRE</name>
<evidence type="ECO:0000256" key="1">
    <source>
        <dbReference type="ARBA" id="ARBA00006315"/>
    </source>
</evidence>
<dbReference type="WBParaSite" id="TREG1_47920.1">
    <property type="protein sequence ID" value="TREG1_47920.1"/>
    <property type="gene ID" value="TREG1_47920"/>
</dbReference>
<accession>A0AA85JUN9</accession>
<dbReference type="PANTHER" id="PTHR11060:SF0">
    <property type="entry name" value="PROTEIN MEMO1"/>
    <property type="match status" value="1"/>
</dbReference>
<evidence type="ECO:0000313" key="3">
    <source>
        <dbReference type="WBParaSite" id="TREG1_47920.1"/>
    </source>
</evidence>
<protein>
    <recommendedName>
        <fullName evidence="4">MEMO1 family protein</fullName>
    </recommendedName>
</protein>
<reference evidence="3" key="2">
    <citation type="submission" date="2023-11" db="UniProtKB">
        <authorList>
            <consortium name="WormBaseParasite"/>
        </authorList>
    </citation>
    <scope>IDENTIFICATION</scope>
</reference>
<dbReference type="Gene3D" id="3.40.830.10">
    <property type="entry name" value="LigB-like"/>
    <property type="match status" value="1"/>
</dbReference>
<proteinExistence type="inferred from homology"/>
<dbReference type="InterPro" id="IPR002737">
    <property type="entry name" value="MEMO1_fam"/>
</dbReference>
<dbReference type="Proteomes" id="UP000050795">
    <property type="component" value="Unassembled WGS sequence"/>
</dbReference>
<reference evidence="2" key="1">
    <citation type="submission" date="2022-06" db="EMBL/GenBank/DDBJ databases">
        <authorList>
            <person name="Berger JAMES D."/>
            <person name="Berger JAMES D."/>
        </authorList>
    </citation>
    <scope>NUCLEOTIDE SEQUENCE [LARGE SCALE GENOMIC DNA]</scope>
</reference>
<dbReference type="CDD" id="cd07361">
    <property type="entry name" value="MEMO_like"/>
    <property type="match status" value="1"/>
</dbReference>
<dbReference type="HAMAP" id="MF_00055">
    <property type="entry name" value="MEMO1"/>
    <property type="match status" value="1"/>
</dbReference>
<dbReference type="PANTHER" id="PTHR11060">
    <property type="entry name" value="PROTEIN MEMO1"/>
    <property type="match status" value="1"/>
</dbReference>
<dbReference type="AlphaFoldDB" id="A0AA85JUN9"/>
<keyword evidence="2" id="KW-1185">Reference proteome</keyword>
<dbReference type="NCBIfam" id="TIGR04336">
    <property type="entry name" value="AmmeMemoSam_B"/>
    <property type="match status" value="1"/>
</dbReference>
<evidence type="ECO:0000313" key="2">
    <source>
        <dbReference type="Proteomes" id="UP000050795"/>
    </source>
</evidence>